<organism evidence="2 3">
    <name type="scientific">Rhizomicrobium electricum</name>
    <dbReference type="NCBI Taxonomy" id="480070"/>
    <lineage>
        <taxon>Bacteria</taxon>
        <taxon>Pseudomonadati</taxon>
        <taxon>Pseudomonadota</taxon>
        <taxon>Alphaproteobacteria</taxon>
        <taxon>Micropepsales</taxon>
        <taxon>Micropepsaceae</taxon>
        <taxon>Rhizomicrobium</taxon>
    </lineage>
</organism>
<dbReference type="EMBL" id="BAAADD010000006">
    <property type="protein sequence ID" value="GAA0574887.1"/>
    <property type="molecule type" value="Genomic_DNA"/>
</dbReference>
<feature type="transmembrane region" description="Helical" evidence="1">
    <location>
        <begin position="74"/>
        <end position="93"/>
    </location>
</feature>
<feature type="transmembrane region" description="Helical" evidence="1">
    <location>
        <begin position="105"/>
        <end position="123"/>
    </location>
</feature>
<proteinExistence type="predicted"/>
<gene>
    <name evidence="2" type="ORF">GCM10008942_24570</name>
</gene>
<name>A0ABP3PZE6_9PROT</name>
<dbReference type="PANTHER" id="PTHR39594:SF1">
    <property type="entry name" value="PROTEIN YCHQ"/>
    <property type="match status" value="1"/>
</dbReference>
<dbReference type="RefSeq" id="WP_166935691.1">
    <property type="nucleotide sequence ID" value="NZ_BAAADD010000006.1"/>
</dbReference>
<dbReference type="Proteomes" id="UP001499951">
    <property type="component" value="Unassembled WGS sequence"/>
</dbReference>
<protein>
    <submittedName>
        <fullName evidence="2">SirB2 family protein</fullName>
    </submittedName>
</protein>
<accession>A0ABP3PZE6</accession>
<keyword evidence="1" id="KW-0472">Membrane</keyword>
<keyword evidence="1" id="KW-1133">Transmembrane helix</keyword>
<dbReference type="PIRSF" id="PIRSF005610">
    <property type="entry name" value="SirB"/>
    <property type="match status" value="1"/>
</dbReference>
<sequence>MEAYYAEIRLVHLGAVLMSGTLFFLRGFAVTVFKAAWPHWAPVRYLTYTVDTILLTAALMLTTVVHQYPFIDAWLTMKVVLLVVYVGLGTYALKRGKTQNIRLGAFLAALAVFAFIASVARAHNPLGIFSTL</sequence>
<feature type="transmembrane region" description="Helical" evidence="1">
    <location>
        <begin position="12"/>
        <end position="33"/>
    </location>
</feature>
<dbReference type="Pfam" id="PF04247">
    <property type="entry name" value="SirB"/>
    <property type="match status" value="1"/>
</dbReference>
<reference evidence="3" key="1">
    <citation type="journal article" date="2019" name="Int. J. Syst. Evol. Microbiol.">
        <title>The Global Catalogue of Microorganisms (GCM) 10K type strain sequencing project: providing services to taxonomists for standard genome sequencing and annotation.</title>
        <authorList>
            <consortium name="The Broad Institute Genomics Platform"/>
            <consortium name="The Broad Institute Genome Sequencing Center for Infectious Disease"/>
            <person name="Wu L."/>
            <person name="Ma J."/>
        </authorList>
    </citation>
    <scope>NUCLEOTIDE SEQUENCE [LARGE SCALE GENOMIC DNA]</scope>
    <source>
        <strain evidence="3">JCM 15089</strain>
    </source>
</reference>
<dbReference type="InterPro" id="IPR007360">
    <property type="entry name" value="SirB"/>
</dbReference>
<evidence type="ECO:0000256" key="1">
    <source>
        <dbReference type="SAM" id="Phobius"/>
    </source>
</evidence>
<dbReference type="PANTHER" id="PTHR39594">
    <property type="entry name" value="PROTEIN YCHQ"/>
    <property type="match status" value="1"/>
</dbReference>
<evidence type="ECO:0000313" key="2">
    <source>
        <dbReference type="EMBL" id="GAA0574887.1"/>
    </source>
</evidence>
<evidence type="ECO:0000313" key="3">
    <source>
        <dbReference type="Proteomes" id="UP001499951"/>
    </source>
</evidence>
<feature type="transmembrane region" description="Helical" evidence="1">
    <location>
        <begin position="45"/>
        <end position="68"/>
    </location>
</feature>
<keyword evidence="3" id="KW-1185">Reference proteome</keyword>
<comment type="caution">
    <text evidence="2">The sequence shown here is derived from an EMBL/GenBank/DDBJ whole genome shotgun (WGS) entry which is preliminary data.</text>
</comment>
<keyword evidence="1" id="KW-0812">Transmembrane</keyword>